<dbReference type="Pfam" id="PF01979">
    <property type="entry name" value="Amidohydro_1"/>
    <property type="match status" value="1"/>
</dbReference>
<dbReference type="Gene3D" id="2.30.40.10">
    <property type="entry name" value="Urease, subunit C, domain 1"/>
    <property type="match status" value="1"/>
</dbReference>
<evidence type="ECO:0000256" key="2">
    <source>
        <dbReference type="ARBA" id="ARBA00022801"/>
    </source>
</evidence>
<accession>A0A930UFZ0</accession>
<feature type="domain" description="Amidohydrolase-related" evidence="3">
    <location>
        <begin position="64"/>
        <end position="412"/>
    </location>
</feature>
<sequence length="445" mass="46880">MAASSAFDLLITGGIVACCDEKGTAHAKGAVGIKDGRIAWVGDAEKLPADAAAAATVDAAGKLLAPGLVNAHCHLADSLFRGLVEDLELEDWLQVLWRAEGTILNEETNLLGARLGLAELALSGVTTVLDMFWFPETAAQATKKIGLRMMTGGFAFDLDGADGMPAADRLKHAEAFIERYKDDELVTPNAMVHGAYTSGTASMKAMHELAQAHGCNFHIHAAETRKENETVLAQHGARVVPLLEKLGMLGPDTLLAHAIHLDDADLKMVADSGTAVVHNPVSNLKLGSGFARVPEMLARGIPVGLGTDGAVSGNDIDMWLALRLAATMHRAVANKAGALSSKEALRMATLGSAQAMGMAAEIGSIETGKRADLMLLDLERPHAVPLFDPHSHLVYSACKGDVEDVWVGGRPVVAKGQLVNDDLGEILEQTRRLQPQVLASINGGD</sequence>
<dbReference type="PANTHER" id="PTHR43794">
    <property type="entry name" value="AMINOHYDROLASE SSNA-RELATED"/>
    <property type="match status" value="1"/>
</dbReference>
<evidence type="ECO:0000313" key="5">
    <source>
        <dbReference type="Proteomes" id="UP000604381"/>
    </source>
</evidence>
<dbReference type="Gene3D" id="3.20.20.140">
    <property type="entry name" value="Metal-dependent hydrolases"/>
    <property type="match status" value="1"/>
</dbReference>
<dbReference type="PANTHER" id="PTHR43794:SF11">
    <property type="entry name" value="AMIDOHYDROLASE-RELATED DOMAIN-CONTAINING PROTEIN"/>
    <property type="match status" value="1"/>
</dbReference>
<proteinExistence type="inferred from homology"/>
<evidence type="ECO:0000313" key="4">
    <source>
        <dbReference type="EMBL" id="MBF2734509.1"/>
    </source>
</evidence>
<dbReference type="GO" id="GO:0016810">
    <property type="term" value="F:hydrolase activity, acting on carbon-nitrogen (but not peptide) bonds"/>
    <property type="evidence" value="ECO:0007669"/>
    <property type="project" value="InterPro"/>
</dbReference>
<organism evidence="4 5">
    <name type="scientific">Candidatus Amphirhobacter heronislandensis</name>
    <dbReference type="NCBI Taxonomy" id="1732024"/>
    <lineage>
        <taxon>Bacteria</taxon>
        <taxon>Pseudomonadati</taxon>
        <taxon>Pseudomonadota</taxon>
        <taxon>Gammaproteobacteria</taxon>
        <taxon>Candidatus Tethybacterales</taxon>
        <taxon>Candidatus Tethybacteraceae</taxon>
        <taxon>Candidatus Amphirhobacter</taxon>
    </lineage>
</organism>
<dbReference type="InterPro" id="IPR032466">
    <property type="entry name" value="Metal_Hydrolase"/>
</dbReference>
<comment type="similarity">
    <text evidence="1">Belongs to the metallo-dependent hydrolases superfamily. ATZ/TRZ family.</text>
</comment>
<gene>
    <name evidence="4" type="ORF">ISN26_00170</name>
</gene>
<dbReference type="SUPFAM" id="SSF51338">
    <property type="entry name" value="Composite domain of metallo-dependent hydrolases"/>
    <property type="match status" value="1"/>
</dbReference>
<keyword evidence="2" id="KW-0378">Hydrolase</keyword>
<name>A0A930UFZ0_9GAMM</name>
<protein>
    <submittedName>
        <fullName evidence="4">Amidohydrolase</fullName>
    </submittedName>
</protein>
<dbReference type="Proteomes" id="UP000604381">
    <property type="component" value="Unassembled WGS sequence"/>
</dbReference>
<dbReference type="CDD" id="cd01298">
    <property type="entry name" value="ATZ_TRZ_like"/>
    <property type="match status" value="1"/>
</dbReference>
<dbReference type="InterPro" id="IPR006680">
    <property type="entry name" value="Amidohydro-rel"/>
</dbReference>
<evidence type="ECO:0000259" key="3">
    <source>
        <dbReference type="Pfam" id="PF01979"/>
    </source>
</evidence>
<dbReference type="InterPro" id="IPR050287">
    <property type="entry name" value="MTA/SAH_deaminase"/>
</dbReference>
<dbReference type="AlphaFoldDB" id="A0A930UFZ0"/>
<dbReference type="InterPro" id="IPR011059">
    <property type="entry name" value="Metal-dep_hydrolase_composite"/>
</dbReference>
<keyword evidence="5" id="KW-1185">Reference proteome</keyword>
<dbReference type="SUPFAM" id="SSF51556">
    <property type="entry name" value="Metallo-dependent hydrolases"/>
    <property type="match status" value="1"/>
</dbReference>
<comment type="caution">
    <text evidence="4">The sequence shown here is derived from an EMBL/GenBank/DDBJ whole genome shotgun (WGS) entry which is preliminary data.</text>
</comment>
<reference evidence="4" key="1">
    <citation type="submission" date="2020-10" db="EMBL/GenBank/DDBJ databases">
        <title>An improved Amphimedon queenslandica hologenome assembly reveals how three proteobacterial symbionts can extend the metabolic phenotypic of their marine sponge host.</title>
        <authorList>
            <person name="Degnan B."/>
            <person name="Degnan S."/>
            <person name="Xiang X."/>
        </authorList>
    </citation>
    <scope>NUCLEOTIDE SEQUENCE</scope>
    <source>
        <strain evidence="4">AqS2</strain>
    </source>
</reference>
<evidence type="ECO:0000256" key="1">
    <source>
        <dbReference type="ARBA" id="ARBA00006745"/>
    </source>
</evidence>
<dbReference type="EMBL" id="JADHEI010000009">
    <property type="protein sequence ID" value="MBF2734509.1"/>
    <property type="molecule type" value="Genomic_DNA"/>
</dbReference>